<evidence type="ECO:0000256" key="2">
    <source>
        <dbReference type="SAM" id="Phobius"/>
    </source>
</evidence>
<evidence type="ECO:0000313" key="3">
    <source>
        <dbReference type="EMBL" id="CUR34073.1"/>
    </source>
</evidence>
<keyword evidence="2" id="KW-0812">Transmembrane</keyword>
<reference evidence="4" key="1">
    <citation type="submission" date="2015-10" db="EMBL/GenBank/DDBJ databases">
        <authorList>
            <person name="Regsiter A."/>
            <person name="william w."/>
        </authorList>
    </citation>
    <scope>NUCLEOTIDE SEQUENCE [LARGE SCALE GENOMIC DNA]</scope>
</reference>
<evidence type="ECO:0000313" key="4">
    <source>
        <dbReference type="Proteomes" id="UP000184315"/>
    </source>
</evidence>
<gene>
    <name evidence="3" type="ORF">PL9214640080</name>
</gene>
<accession>A0A1J1LR72</accession>
<evidence type="ECO:0000256" key="1">
    <source>
        <dbReference type="SAM" id="MobiDB-lite"/>
    </source>
</evidence>
<dbReference type="OrthoDB" id="463683at2"/>
<feature type="transmembrane region" description="Helical" evidence="2">
    <location>
        <begin position="55"/>
        <end position="76"/>
    </location>
</feature>
<organism evidence="3 4">
    <name type="scientific">Planktothrix tepida PCC 9214</name>
    <dbReference type="NCBI Taxonomy" id="671072"/>
    <lineage>
        <taxon>Bacteria</taxon>
        <taxon>Bacillati</taxon>
        <taxon>Cyanobacteriota</taxon>
        <taxon>Cyanophyceae</taxon>
        <taxon>Oscillatoriophycideae</taxon>
        <taxon>Oscillatoriales</taxon>
        <taxon>Microcoleaceae</taxon>
        <taxon>Planktothrix</taxon>
    </lineage>
</organism>
<proteinExistence type="predicted"/>
<dbReference type="RefSeq" id="WP_139295122.1">
    <property type="nucleotide sequence ID" value="NZ_LN889812.1"/>
</dbReference>
<sequence length="95" mass="11030">MMNLPPNNREPFQQNGNANNVHFPKVESDEFSEEIQDFQVQEYDPKTLKTIQRSFWFLTVVGLVVGVFVAAGVLYLMQRFNITANPAQLEQQIRR</sequence>
<name>A0A1J1LR72_9CYAN</name>
<feature type="region of interest" description="Disordered" evidence="1">
    <location>
        <begin position="1"/>
        <end position="23"/>
    </location>
</feature>
<protein>
    <submittedName>
        <fullName evidence="3">Uncharacterized protein</fullName>
    </submittedName>
</protein>
<dbReference type="Proteomes" id="UP000184315">
    <property type="component" value="Unassembled WGS sequence"/>
</dbReference>
<feature type="compositionally biased region" description="Polar residues" evidence="1">
    <location>
        <begin position="10"/>
        <end position="20"/>
    </location>
</feature>
<keyword evidence="2" id="KW-0472">Membrane</keyword>
<keyword evidence="2" id="KW-1133">Transmembrane helix</keyword>
<dbReference type="AlphaFoldDB" id="A0A1J1LR72"/>
<dbReference type="EMBL" id="CZDF01000171">
    <property type="protein sequence ID" value="CUR34073.1"/>
    <property type="molecule type" value="Genomic_DNA"/>
</dbReference>
<keyword evidence="4" id="KW-1185">Reference proteome</keyword>